<evidence type="ECO:0000313" key="4">
    <source>
        <dbReference type="Proteomes" id="UP001431572"/>
    </source>
</evidence>
<dbReference type="RefSeq" id="WP_341471447.1">
    <property type="nucleotide sequence ID" value="NZ_CP128400.1"/>
</dbReference>
<evidence type="ECO:0000313" key="2">
    <source>
        <dbReference type="EMBL" id="WJW69566.1"/>
    </source>
</evidence>
<dbReference type="Proteomes" id="UP001431572">
    <property type="component" value="Chromosome 2"/>
</dbReference>
<dbReference type="Proteomes" id="UP000521676">
    <property type="component" value="Unassembled WGS sequence"/>
</dbReference>
<name>A0A8T7M6B8_9CHLR</name>
<dbReference type="EMBL" id="CP128400">
    <property type="protein sequence ID" value="WJW69566.1"/>
    <property type="molecule type" value="Genomic_DNA"/>
</dbReference>
<evidence type="ECO:0000313" key="1">
    <source>
        <dbReference type="EMBL" id="NWJ47660.1"/>
    </source>
</evidence>
<sequence>MSDITLPVETDPYDSAEHELPMELFTDFYRITGSLFTAVNRTNGVLNDSEPQLVLHKVITTSLIRSIDSGIESRYARIDKNSIKLAVPNEEAENERLAGRPRASGFSLLRRVLMGMGNFEISGNLHLEQEIEIKSLLLHRTDSFIGVTDASIIYLPNPSRKFTTSTVLINKNHVEFVCSGAY</sequence>
<dbReference type="EMBL" id="JACATZ010000003">
    <property type="protein sequence ID" value="NWJ47660.1"/>
    <property type="molecule type" value="Genomic_DNA"/>
</dbReference>
<proteinExistence type="predicted"/>
<protein>
    <submittedName>
        <fullName evidence="1">Uncharacterized protein</fullName>
    </submittedName>
</protein>
<keyword evidence="4" id="KW-1185">Reference proteome</keyword>
<evidence type="ECO:0000313" key="3">
    <source>
        <dbReference type="Proteomes" id="UP000521676"/>
    </source>
</evidence>
<reference evidence="2" key="2">
    <citation type="journal article" date="2024" name="Nature">
        <title>Anoxygenic phototroph of the Chloroflexota uses a type I reaction centre.</title>
        <authorList>
            <person name="Tsuji J.M."/>
            <person name="Shaw N.A."/>
            <person name="Nagashima S."/>
            <person name="Venkiteswaran J.J."/>
            <person name="Schiff S.L."/>
            <person name="Watanabe T."/>
            <person name="Fukui M."/>
            <person name="Hanada S."/>
            <person name="Tank M."/>
            <person name="Neufeld J.D."/>
        </authorList>
    </citation>
    <scope>NUCLEOTIDE SEQUENCE</scope>
    <source>
        <strain evidence="2">L227-S17</strain>
    </source>
</reference>
<reference evidence="1 3" key="1">
    <citation type="submission" date="2020-06" db="EMBL/GenBank/DDBJ databases">
        <title>Anoxygenic phototrophic Chloroflexota member uses a Type I reaction center.</title>
        <authorList>
            <person name="Tsuji J.M."/>
            <person name="Shaw N.A."/>
            <person name="Nagashima S."/>
            <person name="Venkiteswaran J."/>
            <person name="Schiff S.L."/>
            <person name="Hanada S."/>
            <person name="Tank M."/>
            <person name="Neufeld J.D."/>
        </authorList>
    </citation>
    <scope>NUCLEOTIDE SEQUENCE [LARGE SCALE GENOMIC DNA]</scope>
    <source>
        <strain evidence="1">L227-S17</strain>
    </source>
</reference>
<dbReference type="AlphaFoldDB" id="A0A8T7M6B8"/>
<dbReference type="InterPro" id="IPR049210">
    <property type="entry name" value="DUF6812"/>
</dbReference>
<dbReference type="Pfam" id="PF20660">
    <property type="entry name" value="DUF6812"/>
    <property type="match status" value="1"/>
</dbReference>
<organism evidence="1 3">
    <name type="scientific">Candidatus Chlorohelix allophototropha</name>
    <dbReference type="NCBI Taxonomy" id="3003348"/>
    <lineage>
        <taxon>Bacteria</taxon>
        <taxon>Bacillati</taxon>
        <taxon>Chloroflexota</taxon>
        <taxon>Chloroflexia</taxon>
        <taxon>Candidatus Chloroheliales</taxon>
        <taxon>Candidatus Chloroheliaceae</taxon>
        <taxon>Candidatus Chlorohelix</taxon>
    </lineage>
</organism>
<accession>A0A8T7M6B8</accession>
<gene>
    <name evidence="1" type="ORF">HXX08_17540</name>
    <name evidence="2" type="ORF">OZ401_003190</name>
</gene>